<dbReference type="EMBL" id="CP013015">
    <property type="protein sequence ID" value="AMM40210.1"/>
    <property type="molecule type" value="Genomic_DNA"/>
</dbReference>
<dbReference type="RefSeq" id="WP_066060504.1">
    <property type="nucleotide sequence ID" value="NZ_CP013015.1"/>
</dbReference>
<organism evidence="7 8">
    <name type="scientific">Desulfofervidus auxilii</name>
    <dbReference type="NCBI Taxonomy" id="1621989"/>
    <lineage>
        <taxon>Bacteria</taxon>
        <taxon>Pseudomonadati</taxon>
        <taxon>Thermodesulfobacteriota</taxon>
        <taxon>Candidatus Desulfofervidia</taxon>
        <taxon>Candidatus Desulfofervidales</taxon>
        <taxon>Candidatus Desulfofervidaceae</taxon>
        <taxon>Candidatus Desulfofervidus</taxon>
    </lineage>
</organism>
<dbReference type="Proteomes" id="UP000070560">
    <property type="component" value="Chromosome"/>
</dbReference>
<evidence type="ECO:0000256" key="2">
    <source>
        <dbReference type="ARBA" id="ARBA00022692"/>
    </source>
</evidence>
<dbReference type="Pfam" id="PF04932">
    <property type="entry name" value="Wzy_C"/>
    <property type="match status" value="1"/>
</dbReference>
<feature type="transmembrane region" description="Helical" evidence="5">
    <location>
        <begin position="187"/>
        <end position="220"/>
    </location>
</feature>
<evidence type="ECO:0000256" key="4">
    <source>
        <dbReference type="ARBA" id="ARBA00023136"/>
    </source>
</evidence>
<feature type="transmembrane region" description="Helical" evidence="5">
    <location>
        <begin position="322"/>
        <end position="344"/>
    </location>
</feature>
<feature type="transmembrane region" description="Helical" evidence="5">
    <location>
        <begin position="40"/>
        <end position="65"/>
    </location>
</feature>
<gene>
    <name evidence="7" type="ORF">HS1_000404</name>
</gene>
<evidence type="ECO:0000256" key="5">
    <source>
        <dbReference type="SAM" id="Phobius"/>
    </source>
</evidence>
<dbReference type="PANTHER" id="PTHR37422">
    <property type="entry name" value="TEICHURONIC ACID BIOSYNTHESIS PROTEIN TUAE"/>
    <property type="match status" value="1"/>
</dbReference>
<feature type="transmembrane region" description="Helical" evidence="5">
    <location>
        <begin position="129"/>
        <end position="148"/>
    </location>
</feature>
<feature type="transmembrane region" description="Helical" evidence="5">
    <location>
        <begin position="227"/>
        <end position="244"/>
    </location>
</feature>
<evidence type="ECO:0000259" key="6">
    <source>
        <dbReference type="Pfam" id="PF04932"/>
    </source>
</evidence>
<dbReference type="GO" id="GO:0016874">
    <property type="term" value="F:ligase activity"/>
    <property type="evidence" value="ECO:0007669"/>
    <property type="project" value="UniProtKB-KW"/>
</dbReference>
<feature type="domain" description="O-antigen ligase-related" evidence="6">
    <location>
        <begin position="194"/>
        <end position="338"/>
    </location>
</feature>
<name>A0A7U4THG3_DESA2</name>
<sequence length="422" mass="48496">MAIPISERDIRVKAQKGLFDLPFYLILIHLFFDYGRPQSFFPIIGALHPGYILHTLLFLCLFLKGKLLNFKNIQTKCFLGLLLLMMLHGPIAVNNYWAYQVWRTITLYFIVYLSIISFVDSFPKIEKYINIWIVINLLGAIIGIKNGGKIPNSGFMGDENDFALVMNMAIPFAYFMFLETNSTKKKILYLSACCIFIAANVASFSRGGFVGLVPVILYCWYKTPKKVLSTVIVAIMISILYFSASSKYWQEVKSIKEENIQKGTGEERIYQWKIGWNMFLDNPLIGVGQGNFPFRFREYEIAAGFYEGLHGRSRAGRAAHSIYFTLIPELGILGILLFGGMIYFSYKDLKWILKIEKDFLFKQQSDKTIQKLHKIRFIIFGITGAMLGYLISGIFLSVLYYPHFWLLIALCVALRNIVQNRV</sequence>
<accession>A0A7U4THG3</accession>
<protein>
    <submittedName>
        <fullName evidence="7">O-antigen ligase-related protein</fullName>
    </submittedName>
</protein>
<proteinExistence type="predicted"/>
<keyword evidence="7" id="KW-0436">Ligase</keyword>
<dbReference type="GO" id="GO:0016020">
    <property type="term" value="C:membrane"/>
    <property type="evidence" value="ECO:0007669"/>
    <property type="project" value="UniProtKB-SubCell"/>
</dbReference>
<dbReference type="OrthoDB" id="5484716at2"/>
<keyword evidence="4 5" id="KW-0472">Membrane</keyword>
<evidence type="ECO:0000256" key="1">
    <source>
        <dbReference type="ARBA" id="ARBA00004141"/>
    </source>
</evidence>
<comment type="subcellular location">
    <subcellularLocation>
        <location evidence="1">Membrane</location>
        <topology evidence="1">Multi-pass membrane protein</topology>
    </subcellularLocation>
</comment>
<dbReference type="InterPro" id="IPR007016">
    <property type="entry name" value="O-antigen_ligase-rel_domated"/>
</dbReference>
<keyword evidence="2 5" id="KW-0812">Transmembrane</keyword>
<keyword evidence="8" id="KW-1185">Reference proteome</keyword>
<evidence type="ECO:0000313" key="7">
    <source>
        <dbReference type="EMBL" id="AMM40210.1"/>
    </source>
</evidence>
<keyword evidence="3 5" id="KW-1133">Transmembrane helix</keyword>
<feature type="transmembrane region" description="Helical" evidence="5">
    <location>
        <begin position="77"/>
        <end position="99"/>
    </location>
</feature>
<feature type="transmembrane region" description="Helical" evidence="5">
    <location>
        <begin position="105"/>
        <end position="122"/>
    </location>
</feature>
<evidence type="ECO:0000256" key="3">
    <source>
        <dbReference type="ARBA" id="ARBA00022989"/>
    </source>
</evidence>
<dbReference type="KEGG" id="daw:HS1_000404"/>
<dbReference type="PANTHER" id="PTHR37422:SF13">
    <property type="entry name" value="LIPOPOLYSACCHARIDE BIOSYNTHESIS PROTEIN PA4999-RELATED"/>
    <property type="match status" value="1"/>
</dbReference>
<feature type="transmembrane region" description="Helical" evidence="5">
    <location>
        <begin position="377"/>
        <end position="396"/>
    </location>
</feature>
<dbReference type="InterPro" id="IPR051533">
    <property type="entry name" value="WaaL-like"/>
</dbReference>
<feature type="transmembrane region" description="Helical" evidence="5">
    <location>
        <begin position="17"/>
        <end position="34"/>
    </location>
</feature>
<dbReference type="AlphaFoldDB" id="A0A7U4THG3"/>
<reference evidence="7 8" key="1">
    <citation type="submission" date="2015-10" db="EMBL/GenBank/DDBJ databases">
        <title>Candidatus Desulfofervidus auxilii, a hydrogenotrophic sulfate-reducing bacterium involved in the thermophilic anaerobic oxidation of methane.</title>
        <authorList>
            <person name="Krukenberg V."/>
            <person name="Richter M."/>
            <person name="Wegener G."/>
        </authorList>
    </citation>
    <scope>NUCLEOTIDE SEQUENCE [LARGE SCALE GENOMIC DNA]</scope>
    <source>
        <strain evidence="7 8">HS1</strain>
    </source>
</reference>
<evidence type="ECO:0000313" key="8">
    <source>
        <dbReference type="Proteomes" id="UP000070560"/>
    </source>
</evidence>